<dbReference type="PANTHER" id="PTHR47751">
    <property type="entry name" value="SUPERFAMILY HYDROLASE, PUTATIVE (AFU_ORTHOLOGUE AFUA_2G16580)-RELATED"/>
    <property type="match status" value="1"/>
</dbReference>
<dbReference type="STRING" id="1336337.A0A3N4K3Z5"/>
<dbReference type="Proteomes" id="UP000276215">
    <property type="component" value="Unassembled WGS sequence"/>
</dbReference>
<dbReference type="Gene3D" id="3.40.50.1820">
    <property type="entry name" value="alpha/beta hydrolase"/>
    <property type="match status" value="1"/>
</dbReference>
<comment type="similarity">
    <text evidence="1">Belongs to the polyketide transferase af380 family.</text>
</comment>
<evidence type="ECO:0000313" key="2">
    <source>
        <dbReference type="EMBL" id="RPB04049.1"/>
    </source>
</evidence>
<accession>A0A3N4K3Z5</accession>
<dbReference type="PANTHER" id="PTHR47751:SF2">
    <property type="entry name" value="DLTD N-TERMINAL DOMAIN PROTEIN (AFU_ORTHOLOGUE AFUA_8G00380)-RELATED"/>
    <property type="match status" value="1"/>
</dbReference>
<dbReference type="SUPFAM" id="SSF53474">
    <property type="entry name" value="alpha/beta-Hydrolases"/>
    <property type="match status" value="1"/>
</dbReference>
<organism evidence="2 3">
    <name type="scientific">Choiromyces venosus 120613-1</name>
    <dbReference type="NCBI Taxonomy" id="1336337"/>
    <lineage>
        <taxon>Eukaryota</taxon>
        <taxon>Fungi</taxon>
        <taxon>Dikarya</taxon>
        <taxon>Ascomycota</taxon>
        <taxon>Pezizomycotina</taxon>
        <taxon>Pezizomycetes</taxon>
        <taxon>Pezizales</taxon>
        <taxon>Tuberaceae</taxon>
        <taxon>Choiromyces</taxon>
    </lineage>
</organism>
<dbReference type="Pfam" id="PF06500">
    <property type="entry name" value="FrsA-like"/>
    <property type="match status" value="1"/>
</dbReference>
<proteinExistence type="inferred from homology"/>
<dbReference type="InterPro" id="IPR029058">
    <property type="entry name" value="AB_hydrolase_fold"/>
</dbReference>
<dbReference type="EMBL" id="ML120360">
    <property type="protein sequence ID" value="RPB04049.1"/>
    <property type="molecule type" value="Genomic_DNA"/>
</dbReference>
<keyword evidence="3" id="KW-1185">Reference proteome</keyword>
<keyword evidence="2" id="KW-0378">Hydrolase</keyword>
<dbReference type="OrthoDB" id="2498029at2759"/>
<name>A0A3N4K3Z5_9PEZI</name>
<dbReference type="GO" id="GO:0016787">
    <property type="term" value="F:hydrolase activity"/>
    <property type="evidence" value="ECO:0007669"/>
    <property type="project" value="UniProtKB-KW"/>
</dbReference>
<evidence type="ECO:0000256" key="1">
    <source>
        <dbReference type="ARBA" id="ARBA00029464"/>
    </source>
</evidence>
<dbReference type="InterPro" id="IPR051411">
    <property type="entry name" value="Polyketide_trans_af380"/>
</dbReference>
<reference evidence="2 3" key="1">
    <citation type="journal article" date="2018" name="Nat. Ecol. Evol.">
        <title>Pezizomycetes genomes reveal the molecular basis of ectomycorrhizal truffle lifestyle.</title>
        <authorList>
            <person name="Murat C."/>
            <person name="Payen T."/>
            <person name="Noel B."/>
            <person name="Kuo A."/>
            <person name="Morin E."/>
            <person name="Chen J."/>
            <person name="Kohler A."/>
            <person name="Krizsan K."/>
            <person name="Balestrini R."/>
            <person name="Da Silva C."/>
            <person name="Montanini B."/>
            <person name="Hainaut M."/>
            <person name="Levati E."/>
            <person name="Barry K.W."/>
            <person name="Belfiori B."/>
            <person name="Cichocki N."/>
            <person name="Clum A."/>
            <person name="Dockter R.B."/>
            <person name="Fauchery L."/>
            <person name="Guy J."/>
            <person name="Iotti M."/>
            <person name="Le Tacon F."/>
            <person name="Lindquist E.A."/>
            <person name="Lipzen A."/>
            <person name="Malagnac F."/>
            <person name="Mello A."/>
            <person name="Molinier V."/>
            <person name="Miyauchi S."/>
            <person name="Poulain J."/>
            <person name="Riccioni C."/>
            <person name="Rubini A."/>
            <person name="Sitrit Y."/>
            <person name="Splivallo R."/>
            <person name="Traeger S."/>
            <person name="Wang M."/>
            <person name="Zifcakova L."/>
            <person name="Wipf D."/>
            <person name="Zambonelli A."/>
            <person name="Paolocci F."/>
            <person name="Nowrousian M."/>
            <person name="Ottonello S."/>
            <person name="Baldrian P."/>
            <person name="Spatafora J.W."/>
            <person name="Henrissat B."/>
            <person name="Nagy L.G."/>
            <person name="Aury J.M."/>
            <person name="Wincker P."/>
            <person name="Grigoriev I.V."/>
            <person name="Bonfante P."/>
            <person name="Martin F.M."/>
        </authorList>
    </citation>
    <scope>NUCLEOTIDE SEQUENCE [LARGE SCALE GENOMIC DNA]</scope>
    <source>
        <strain evidence="2 3">120613-1</strain>
    </source>
</reference>
<sequence length="326" mass="35441">MTTITTPMSEPIRRDVEFKTLDGTTLRGWFYPAGENAPAVIISHGFACLKSWSLPALSTALQSSGIASLLYDQRCFGTSSGTPRHDVDPDLQSSDVHDAISHLLTLPGVNHDKIGIIGYSYSSAHAIKAASLDRRIKTVISLSSFLRGAWLLGLFVSDRPATDALIWKDRERQRIGDGEVGYFPVVPTAEAPGNAFLPADDAAEFYLRMQKVETENGGEWENRVTTRSLLKMRSYNVIEDLKALAPTSLLMIVDEAVMGSGEYQKAFEAAGEGGEILKEFVTVPGAHFDVLAEGKGLEKVIDHSIRFLKKVFDGEEGGGEGCDTSV</sequence>
<dbReference type="Gene3D" id="1.10.10.800">
    <property type="match status" value="1"/>
</dbReference>
<gene>
    <name evidence="2" type="ORF">L873DRAFT_1730525</name>
</gene>
<dbReference type="AlphaFoldDB" id="A0A3N4K3Z5"/>
<dbReference type="InterPro" id="IPR010520">
    <property type="entry name" value="FrsA-like"/>
</dbReference>
<evidence type="ECO:0000313" key="3">
    <source>
        <dbReference type="Proteomes" id="UP000276215"/>
    </source>
</evidence>
<protein>
    <submittedName>
        <fullName evidence="2">Alpha/beta-hydrolase</fullName>
    </submittedName>
</protein>